<comment type="caution">
    <text evidence="1">The sequence shown here is derived from an EMBL/GenBank/DDBJ whole genome shotgun (WGS) entry which is preliminary data.</text>
</comment>
<reference evidence="1 2" key="1">
    <citation type="submission" date="2014-10" db="EMBL/GenBank/DDBJ databases">
        <title>Draft genome of anammox bacterium scalindua brodae, obtained using differential coverage binning of sequence data from two enrichment reactors.</title>
        <authorList>
            <person name="Speth D.R."/>
            <person name="Russ L."/>
            <person name="Kartal B."/>
            <person name="Op den Camp H.J."/>
            <person name="Dutilh B.E."/>
            <person name="Jetten M.S."/>
        </authorList>
    </citation>
    <scope>NUCLEOTIDE SEQUENCE [LARGE SCALE GENOMIC DNA]</scope>
    <source>
        <strain evidence="1">RU1</strain>
    </source>
</reference>
<dbReference type="EMBL" id="JRYO01000012">
    <property type="protein sequence ID" value="KHE94134.1"/>
    <property type="molecule type" value="Genomic_DNA"/>
</dbReference>
<sequence length="38" mass="4644">MIDVETNKKMNINFSEANRKKYKAAMEEQIQRLKRFCH</sequence>
<evidence type="ECO:0000313" key="2">
    <source>
        <dbReference type="Proteomes" id="UP000030652"/>
    </source>
</evidence>
<protein>
    <submittedName>
        <fullName evidence="1">Uncharacterized protein</fullName>
    </submittedName>
</protein>
<organism evidence="1 2">
    <name type="scientific">Candidatus Scalindua brodae</name>
    <dbReference type="NCBI Taxonomy" id="237368"/>
    <lineage>
        <taxon>Bacteria</taxon>
        <taxon>Pseudomonadati</taxon>
        <taxon>Planctomycetota</taxon>
        <taxon>Candidatus Brocadiia</taxon>
        <taxon>Candidatus Brocadiales</taxon>
        <taxon>Candidatus Scalinduaceae</taxon>
        <taxon>Candidatus Scalindua</taxon>
    </lineage>
</organism>
<proteinExistence type="predicted"/>
<name>A0A0B0ENC7_9BACT</name>
<dbReference type="AlphaFoldDB" id="A0A0B0ENC7"/>
<gene>
    <name evidence="1" type="ORF">SCABRO_00094</name>
</gene>
<dbReference type="Proteomes" id="UP000030652">
    <property type="component" value="Unassembled WGS sequence"/>
</dbReference>
<evidence type="ECO:0000313" key="1">
    <source>
        <dbReference type="EMBL" id="KHE94134.1"/>
    </source>
</evidence>
<accession>A0A0B0ENC7</accession>